<dbReference type="KEGG" id="lgn:ABM34_01235"/>
<keyword evidence="3" id="KW-0328">Glycosyltransferase</keyword>
<keyword evidence="7 9" id="KW-0472">Membrane</keyword>
<keyword evidence="6 9" id="KW-1133">Transmembrane helix</keyword>
<evidence type="ECO:0000256" key="1">
    <source>
        <dbReference type="ARBA" id="ARBA00004651"/>
    </source>
</evidence>
<evidence type="ECO:0000256" key="9">
    <source>
        <dbReference type="SAM" id="Phobius"/>
    </source>
</evidence>
<reference evidence="12" key="1">
    <citation type="submission" date="2015-07" db="EMBL/GenBank/DDBJ databases">
        <title>Lactobacillus ginsenosidimutans/EMML 3141/ whole genome sequencing.</title>
        <authorList>
            <person name="Kim M.K."/>
            <person name="Im W.-T."/>
            <person name="Srinivasan S."/>
            <person name="Lee J.-J."/>
        </authorList>
    </citation>
    <scope>NUCLEOTIDE SEQUENCE [LARGE SCALE GENOMIC DNA]</scope>
    <source>
        <strain evidence="12">EMML 3041</strain>
    </source>
</reference>
<dbReference type="InterPro" id="IPR038731">
    <property type="entry name" value="RgtA/B/C-like"/>
</dbReference>
<dbReference type="AlphaFoldDB" id="A0A0H4QEE4"/>
<feature type="transmembrane region" description="Helical" evidence="9">
    <location>
        <begin position="109"/>
        <end position="128"/>
    </location>
</feature>
<dbReference type="GO" id="GO:0005886">
    <property type="term" value="C:plasma membrane"/>
    <property type="evidence" value="ECO:0007669"/>
    <property type="project" value="UniProtKB-SubCell"/>
</dbReference>
<organism evidence="11 12">
    <name type="scientific">Companilactobacillus ginsenosidimutans</name>
    <dbReference type="NCBI Taxonomy" id="1007676"/>
    <lineage>
        <taxon>Bacteria</taxon>
        <taxon>Bacillati</taxon>
        <taxon>Bacillota</taxon>
        <taxon>Bacilli</taxon>
        <taxon>Lactobacillales</taxon>
        <taxon>Lactobacillaceae</taxon>
        <taxon>Companilactobacillus</taxon>
    </lineage>
</organism>
<dbReference type="EMBL" id="CP012034">
    <property type="protein sequence ID" value="AKP66307.1"/>
    <property type="molecule type" value="Genomic_DNA"/>
</dbReference>
<evidence type="ECO:0000256" key="6">
    <source>
        <dbReference type="ARBA" id="ARBA00022989"/>
    </source>
</evidence>
<dbReference type="GO" id="GO:0009103">
    <property type="term" value="P:lipopolysaccharide biosynthetic process"/>
    <property type="evidence" value="ECO:0007669"/>
    <property type="project" value="UniProtKB-ARBA"/>
</dbReference>
<feature type="transmembrane region" description="Helical" evidence="9">
    <location>
        <begin position="486"/>
        <end position="513"/>
    </location>
</feature>
<feature type="transmembrane region" description="Helical" evidence="9">
    <location>
        <begin position="548"/>
        <end position="567"/>
    </location>
</feature>
<name>A0A0H4QEE4_9LACO</name>
<dbReference type="PANTHER" id="PTHR33908:SF11">
    <property type="entry name" value="MEMBRANE PROTEIN"/>
    <property type="match status" value="1"/>
</dbReference>
<dbReference type="Pfam" id="PF13231">
    <property type="entry name" value="PMT_2"/>
    <property type="match status" value="1"/>
</dbReference>
<protein>
    <recommendedName>
        <fullName evidence="10">Glycosyltransferase RgtA/B/C/D-like domain-containing protein</fullName>
    </recommendedName>
</protein>
<gene>
    <name evidence="11" type="ORF">ABM34_01235</name>
</gene>
<dbReference type="PATRIC" id="fig|1007676.4.peg.258"/>
<evidence type="ECO:0000259" key="10">
    <source>
        <dbReference type="Pfam" id="PF13231"/>
    </source>
</evidence>
<keyword evidence="4" id="KW-0808">Transferase</keyword>
<evidence type="ECO:0000256" key="8">
    <source>
        <dbReference type="SAM" id="MobiDB-lite"/>
    </source>
</evidence>
<evidence type="ECO:0000256" key="4">
    <source>
        <dbReference type="ARBA" id="ARBA00022679"/>
    </source>
</evidence>
<keyword evidence="12" id="KW-1185">Reference proteome</keyword>
<proteinExistence type="predicted"/>
<keyword evidence="2" id="KW-1003">Cell membrane</keyword>
<feature type="region of interest" description="Disordered" evidence="8">
    <location>
        <begin position="1"/>
        <end position="55"/>
    </location>
</feature>
<accession>A0A0H4QEE4</accession>
<feature type="transmembrane region" description="Helical" evidence="9">
    <location>
        <begin position="346"/>
        <end position="367"/>
    </location>
</feature>
<dbReference type="OrthoDB" id="2259569at2"/>
<dbReference type="InterPro" id="IPR050297">
    <property type="entry name" value="LipidA_mod_glycosyltrf_83"/>
</dbReference>
<feature type="domain" description="Glycosyltransferase RgtA/B/C/D-like" evidence="10">
    <location>
        <begin position="198"/>
        <end position="357"/>
    </location>
</feature>
<evidence type="ECO:0000256" key="7">
    <source>
        <dbReference type="ARBA" id="ARBA00023136"/>
    </source>
</evidence>
<evidence type="ECO:0000313" key="11">
    <source>
        <dbReference type="EMBL" id="AKP66307.1"/>
    </source>
</evidence>
<evidence type="ECO:0000256" key="5">
    <source>
        <dbReference type="ARBA" id="ARBA00022692"/>
    </source>
</evidence>
<dbReference type="RefSeq" id="WP_048702588.1">
    <property type="nucleotide sequence ID" value="NZ_CP012034.1"/>
</dbReference>
<feature type="transmembrane region" description="Helical" evidence="9">
    <location>
        <begin position="213"/>
        <end position="232"/>
    </location>
</feature>
<feature type="transmembrane region" description="Helical" evidence="9">
    <location>
        <begin position="525"/>
        <end position="542"/>
    </location>
</feature>
<evidence type="ECO:0000256" key="2">
    <source>
        <dbReference type="ARBA" id="ARBA00022475"/>
    </source>
</evidence>
<evidence type="ECO:0000313" key="12">
    <source>
        <dbReference type="Proteomes" id="UP000036106"/>
    </source>
</evidence>
<comment type="subcellular location">
    <subcellularLocation>
        <location evidence="1">Cell membrane</location>
        <topology evidence="1">Multi-pass membrane protein</topology>
    </subcellularLocation>
</comment>
<evidence type="ECO:0000256" key="3">
    <source>
        <dbReference type="ARBA" id="ARBA00022676"/>
    </source>
</evidence>
<dbReference type="PANTHER" id="PTHR33908">
    <property type="entry name" value="MANNOSYLTRANSFERASE YKCB-RELATED"/>
    <property type="match status" value="1"/>
</dbReference>
<feature type="transmembrane region" description="Helical" evidence="9">
    <location>
        <begin position="79"/>
        <end position="97"/>
    </location>
</feature>
<feature type="compositionally biased region" description="Polar residues" evidence="8">
    <location>
        <begin position="1"/>
        <end position="14"/>
    </location>
</feature>
<feature type="transmembrane region" description="Helical" evidence="9">
    <location>
        <begin position="244"/>
        <end position="262"/>
    </location>
</feature>
<feature type="compositionally biased region" description="Polar residues" evidence="8">
    <location>
        <begin position="43"/>
        <end position="55"/>
    </location>
</feature>
<feature type="transmembrane region" description="Helical" evidence="9">
    <location>
        <begin position="135"/>
        <end position="159"/>
    </location>
</feature>
<dbReference type="GO" id="GO:0016763">
    <property type="term" value="F:pentosyltransferase activity"/>
    <property type="evidence" value="ECO:0007669"/>
    <property type="project" value="TreeGrafter"/>
</dbReference>
<sequence length="580" mass="66165">MNNQFNQYSRTNRQLTRESSRKHYRHQRNSSVSAALSPGFGINTRSGKHQSNSAPTRESLHIHFFEDATRDQIKKIGQYVAILVSIFLLIFMVVASWKGSDMTGHLGLPIFTMTLVSVLLFGFSYLTASYMSNKSFVFLVLVLLAIELVKVFIVLTYQIGPTSDYWNYHYLAYARASGIPWTRHLVGINSSWPHVLNIAFLYSIPYSLIGTNFVTSQLINIAFTFFDALLIYKLSASIINKQAGIFSALIFSLIPAYFMYSILNGAEPMFLTFVLGLLVSFDTFMKRDEYTTNQRWLTNTLTMFILAILAYMVRPTIAIWLVAGLLFLLFRRDTRRVSPTLRLKRYSFFLGFMAVFFIFSSLSANVYSGLYGMQIGSNNNLNKYSLATGTSPSTDGAYNKEIYGIMEKNYKKYPDPHQMETHINADLNRQINQNVSTLNHSGHWGIFLDQKYTAFSAENYGYNWLLYNTAKGNKHTGNFYSMKQSLVTLSVIFFEFILVLCIITMSFILLFAPIIPDSVAMQNKLFYLSLLLDGFIIGSMIFEVQGRYHTILYLPLVLILGLGIKLLTERGHKLNLNLTI</sequence>
<keyword evidence="5 9" id="KW-0812">Transmembrane</keyword>
<dbReference type="Proteomes" id="UP000036106">
    <property type="component" value="Chromosome"/>
</dbReference>